<keyword evidence="1" id="KW-0812">Transmembrane</keyword>
<keyword evidence="1" id="KW-1133">Transmembrane helix</keyword>
<dbReference type="Proteomes" id="UP001486207">
    <property type="component" value="Unassembled WGS sequence"/>
</dbReference>
<comment type="caution">
    <text evidence="3">The sequence shown here is derived from an EMBL/GenBank/DDBJ whole genome shotgun (WGS) entry which is preliminary data.</text>
</comment>
<evidence type="ECO:0000256" key="1">
    <source>
        <dbReference type="SAM" id="Phobius"/>
    </source>
</evidence>
<dbReference type="InterPro" id="IPR019692">
    <property type="entry name" value="CFP-6_PH"/>
</dbReference>
<evidence type="ECO:0000313" key="4">
    <source>
        <dbReference type="Proteomes" id="UP001486207"/>
    </source>
</evidence>
<evidence type="ECO:0000259" key="2">
    <source>
        <dbReference type="Pfam" id="PF10756"/>
    </source>
</evidence>
<protein>
    <submittedName>
        <fullName evidence="3">PH domain-containing protein</fullName>
    </submittedName>
</protein>
<proteinExistence type="predicted"/>
<feature type="transmembrane region" description="Helical" evidence="1">
    <location>
        <begin position="18"/>
        <end position="39"/>
    </location>
</feature>
<feature type="transmembrane region" description="Helical" evidence="1">
    <location>
        <begin position="45"/>
        <end position="63"/>
    </location>
</feature>
<accession>A0ABV1XJS1</accession>
<feature type="domain" description="Low molecular weight protein antigen 6 PH" evidence="2">
    <location>
        <begin position="72"/>
        <end position="139"/>
    </location>
</feature>
<name>A0ABV1XJS1_9ACTN</name>
<reference evidence="3 4" key="1">
    <citation type="submission" date="2024-06" db="EMBL/GenBank/DDBJ databases">
        <title>The Natural Products Discovery Center: Release of the First 8490 Sequenced Strains for Exploring Actinobacteria Biosynthetic Diversity.</title>
        <authorList>
            <person name="Kalkreuter E."/>
            <person name="Kautsar S.A."/>
            <person name="Yang D."/>
            <person name="Bader C.D."/>
            <person name="Teijaro C.N."/>
            <person name="Fluegel L."/>
            <person name="Davis C.M."/>
            <person name="Simpson J.R."/>
            <person name="Lauterbach L."/>
            <person name="Steele A.D."/>
            <person name="Gui C."/>
            <person name="Meng S."/>
            <person name="Li G."/>
            <person name="Viehrig K."/>
            <person name="Ye F."/>
            <person name="Su P."/>
            <person name="Kiefer A.F."/>
            <person name="Nichols A."/>
            <person name="Cepeda A.J."/>
            <person name="Yan W."/>
            <person name="Fan B."/>
            <person name="Jiang Y."/>
            <person name="Adhikari A."/>
            <person name="Zheng C.-J."/>
            <person name="Schuster L."/>
            <person name="Cowan T.M."/>
            <person name="Smanski M.J."/>
            <person name="Chevrette M.G."/>
            <person name="De Carvalho L.P.S."/>
            <person name="Shen B."/>
        </authorList>
    </citation>
    <scope>NUCLEOTIDE SEQUENCE [LARGE SCALE GENOMIC DNA]</scope>
    <source>
        <strain evidence="3 4">NPDC000155</strain>
    </source>
</reference>
<dbReference type="EMBL" id="JBEPFB010000002">
    <property type="protein sequence ID" value="MER7371862.1"/>
    <property type="molecule type" value="Genomic_DNA"/>
</dbReference>
<dbReference type="Pfam" id="PF10756">
    <property type="entry name" value="bPH_6"/>
    <property type="match status" value="1"/>
</dbReference>
<gene>
    <name evidence="3" type="ORF">ABT384_04275</name>
</gene>
<sequence length="161" mass="17369">MTADDSDRREYRYSGGSWLWVGLAAPFVVGIGLIAQMAQDDDVPVVVPGAIGAVLVALLVLVLRASTVTATITDATHLTARGAFRTHVTAWPDVQGIEIEVNPGAGAQGAPSRMVVLYDASGRRRILPHLNDRNTPDLAHEVAALREVWMRHRGEDWTPAP</sequence>
<keyword evidence="4" id="KW-1185">Reference proteome</keyword>
<dbReference type="RefSeq" id="WP_190069334.1">
    <property type="nucleotide sequence ID" value="NZ_BNBM01000003.1"/>
</dbReference>
<organism evidence="3 4">
    <name type="scientific">Streptomyces lanatus</name>
    <dbReference type="NCBI Taxonomy" id="66900"/>
    <lineage>
        <taxon>Bacteria</taxon>
        <taxon>Bacillati</taxon>
        <taxon>Actinomycetota</taxon>
        <taxon>Actinomycetes</taxon>
        <taxon>Kitasatosporales</taxon>
        <taxon>Streptomycetaceae</taxon>
        <taxon>Streptomyces</taxon>
    </lineage>
</organism>
<evidence type="ECO:0000313" key="3">
    <source>
        <dbReference type="EMBL" id="MER7371862.1"/>
    </source>
</evidence>
<keyword evidence="1" id="KW-0472">Membrane</keyword>